<evidence type="ECO:0000259" key="2">
    <source>
        <dbReference type="Pfam" id="PF13439"/>
    </source>
</evidence>
<dbReference type="Proteomes" id="UP000321927">
    <property type="component" value="Unassembled WGS sequence"/>
</dbReference>
<dbReference type="PANTHER" id="PTHR12526:SF623">
    <property type="entry name" value="WABG"/>
    <property type="match status" value="1"/>
</dbReference>
<organism evidence="3 4">
    <name type="scientific">Algoriphagus ratkowskyi</name>
    <dbReference type="NCBI Taxonomy" id="57028"/>
    <lineage>
        <taxon>Bacteria</taxon>
        <taxon>Pseudomonadati</taxon>
        <taxon>Bacteroidota</taxon>
        <taxon>Cytophagia</taxon>
        <taxon>Cytophagales</taxon>
        <taxon>Cyclobacteriaceae</taxon>
        <taxon>Algoriphagus</taxon>
    </lineage>
</organism>
<name>A0ABY3HRB0_9BACT</name>
<protein>
    <submittedName>
        <fullName evidence="3">Glycosyltransferase family 4 protein</fullName>
    </submittedName>
</protein>
<reference evidence="3 4" key="1">
    <citation type="submission" date="2019-08" db="EMBL/GenBank/DDBJ databases">
        <title>Genome of Algoriphagus ratkowskyi IC026.</title>
        <authorList>
            <person name="Bowman J.P."/>
        </authorList>
    </citation>
    <scope>NUCLEOTIDE SEQUENCE [LARGE SCALE GENOMIC DNA]</scope>
    <source>
        <strain evidence="3 4">IC026</strain>
    </source>
</reference>
<evidence type="ECO:0000313" key="3">
    <source>
        <dbReference type="EMBL" id="TXD79057.1"/>
    </source>
</evidence>
<dbReference type="Pfam" id="PF13439">
    <property type="entry name" value="Glyco_transf_4"/>
    <property type="match status" value="1"/>
</dbReference>
<comment type="caution">
    <text evidence="3">The sequence shown here is derived from an EMBL/GenBank/DDBJ whole genome shotgun (WGS) entry which is preliminary data.</text>
</comment>
<proteinExistence type="predicted"/>
<dbReference type="EMBL" id="VORV01000003">
    <property type="protein sequence ID" value="TXD79057.1"/>
    <property type="molecule type" value="Genomic_DNA"/>
</dbReference>
<keyword evidence="4" id="KW-1185">Reference proteome</keyword>
<dbReference type="Gene3D" id="3.40.50.2000">
    <property type="entry name" value="Glycogen Phosphorylase B"/>
    <property type="match status" value="2"/>
</dbReference>
<dbReference type="RefSeq" id="WP_086498327.1">
    <property type="nucleotide sequence ID" value="NZ_MSSV01000002.1"/>
</dbReference>
<feature type="domain" description="Glycosyltransferase subfamily 4-like N-terminal" evidence="2">
    <location>
        <begin position="21"/>
        <end position="207"/>
    </location>
</feature>
<dbReference type="Pfam" id="PF00534">
    <property type="entry name" value="Glycos_transf_1"/>
    <property type="match status" value="1"/>
</dbReference>
<dbReference type="SUPFAM" id="SSF53756">
    <property type="entry name" value="UDP-Glycosyltransferase/glycogen phosphorylase"/>
    <property type="match status" value="1"/>
</dbReference>
<dbReference type="InterPro" id="IPR028098">
    <property type="entry name" value="Glyco_trans_4-like_N"/>
</dbReference>
<dbReference type="InterPro" id="IPR001296">
    <property type="entry name" value="Glyco_trans_1"/>
</dbReference>
<sequence>MKIIILSPNYPRKNATMNGIFIHQQVKALQELGCECHVVQDYNWFPSGGLHKYHSYWHDGYNAYNNCFRMVEGITIHPVATFIKMPNRLFPDNYYDRLAKSFSRYIKKTPVLKDADWIYAHFLTDFAFIGTKVKELTGIKLASIARGDDVHAWPEENPSLLDNIRTVFLKSDLLFANSKQLGIDANMLLLPSEQQPVHVVYNGVDLNKFRPVVDGLEKQQLRDKFDLKADKKYILCVATPVALKGWLLLLDALAEVKDEISNWELICVAVNRSTSDALNLKTESSLRGIENFVNVVGQVFHDDLADLYRACDAFVLASYNEGMANALLEAAATNLRVIASDVGGHSEIFVNSSDLSLVQPGSVSDLKIALQKLFSSDLDKPSGTRQMVLKVGSYQDNARKILEKFNQKK</sequence>
<feature type="domain" description="Glycosyl transferase family 1" evidence="1">
    <location>
        <begin position="218"/>
        <end position="377"/>
    </location>
</feature>
<evidence type="ECO:0000259" key="1">
    <source>
        <dbReference type="Pfam" id="PF00534"/>
    </source>
</evidence>
<accession>A0ABY3HRB0</accession>
<dbReference type="PANTHER" id="PTHR12526">
    <property type="entry name" value="GLYCOSYLTRANSFERASE"/>
    <property type="match status" value="1"/>
</dbReference>
<evidence type="ECO:0000313" key="4">
    <source>
        <dbReference type="Proteomes" id="UP000321927"/>
    </source>
</evidence>
<gene>
    <name evidence="3" type="ORF">ESW18_05945</name>
</gene>